<evidence type="ECO:0000256" key="7">
    <source>
        <dbReference type="RuleBase" id="RU003792"/>
    </source>
</evidence>
<keyword evidence="3 4" id="KW-0413">Isomerase</keyword>
<dbReference type="FunFam" id="3.30.70.580:FF:000001">
    <property type="entry name" value="tRNA pseudouridine synthase A"/>
    <property type="match status" value="1"/>
</dbReference>
<dbReference type="CDD" id="cd02570">
    <property type="entry name" value="PseudoU_synth_EcTruA"/>
    <property type="match status" value="1"/>
</dbReference>
<dbReference type="Gene3D" id="3.30.70.580">
    <property type="entry name" value="Pseudouridine synthase I, catalytic domain, N-terminal subdomain"/>
    <property type="match status" value="1"/>
</dbReference>
<comment type="caution">
    <text evidence="4">Lacks conserved residue(s) required for the propagation of feature annotation.</text>
</comment>
<evidence type="ECO:0000256" key="2">
    <source>
        <dbReference type="ARBA" id="ARBA00022694"/>
    </source>
</evidence>
<dbReference type="HAMAP" id="MF_00171">
    <property type="entry name" value="TruA"/>
    <property type="match status" value="1"/>
</dbReference>
<dbReference type="InterPro" id="IPR020097">
    <property type="entry name" value="PsdUridine_synth_TruA_a/b_dom"/>
</dbReference>
<feature type="domain" description="Pseudouridine synthase I TruA alpha/beta" evidence="8">
    <location>
        <begin position="143"/>
        <end position="244"/>
    </location>
</feature>
<dbReference type="STRING" id="1429043.X474_24545"/>
<dbReference type="FunCoup" id="A0A0D2J6X9">
    <property type="interactions" value="486"/>
</dbReference>
<evidence type="ECO:0000256" key="4">
    <source>
        <dbReference type="HAMAP-Rule" id="MF_00171"/>
    </source>
</evidence>
<evidence type="ECO:0000259" key="8">
    <source>
        <dbReference type="Pfam" id="PF01416"/>
    </source>
</evidence>
<evidence type="ECO:0000313" key="9">
    <source>
        <dbReference type="EMBL" id="KIX11431.1"/>
    </source>
</evidence>
<dbReference type="PATRIC" id="fig|1429043.3.peg.5194"/>
<sequence>MALVLAYCGDAFLGWQVQPKGSTVQGALESCLTRLCNEPIRVAASGRTDAGVHAWGQVASFTTNSNLSLERMEKGLKAMLPPEVCLRGLGQVRPGFHARYDAKAKTYDYFIWPGKKGRLFLQNRVWDLDRDLNAGRIKEALAGLPGDRDLRAMASQGVEVKGSTVRRVLAAELAQEPGGPWRISLTATGFLRHVVRNLVGTLAQIGWGKLPPEALFDMLEAGNRFHPGPKAPAGGLYLNRVYYDHPLHLNTQVL</sequence>
<feature type="active site" description="Nucleophile" evidence="4 5">
    <location>
        <position position="49"/>
    </location>
</feature>
<feature type="binding site" evidence="4 6">
    <location>
        <position position="107"/>
    </location>
    <ligand>
        <name>substrate</name>
    </ligand>
</feature>
<dbReference type="InterPro" id="IPR020094">
    <property type="entry name" value="TruA/RsuA/RluB/E/F_N"/>
</dbReference>
<comment type="function">
    <text evidence="4">Formation of pseudouridine at positions 38, 39 and 40 in the anticodon stem and loop of transfer RNAs.</text>
</comment>
<comment type="caution">
    <text evidence="9">The sequence shown here is derived from an EMBL/GenBank/DDBJ whole genome shotgun (WGS) entry which is preliminary data.</text>
</comment>
<comment type="similarity">
    <text evidence="1 4 7">Belongs to the tRNA pseudouridine synthase TruA family.</text>
</comment>
<dbReference type="EMBL" id="AZAC01000056">
    <property type="protein sequence ID" value="KIX11431.1"/>
    <property type="molecule type" value="Genomic_DNA"/>
</dbReference>
<dbReference type="EC" id="5.4.99.12" evidence="4"/>
<reference evidence="9 10" key="1">
    <citation type="submission" date="2013-11" db="EMBL/GenBank/DDBJ databases">
        <title>Metagenomic analysis of a methanogenic consortium involved in long chain n-alkane degradation.</title>
        <authorList>
            <person name="Davidova I.A."/>
            <person name="Callaghan A.V."/>
            <person name="Wawrik B."/>
            <person name="Pruitt S."/>
            <person name="Marks C."/>
            <person name="Duncan K.E."/>
            <person name="Suflita J.M."/>
        </authorList>
    </citation>
    <scope>NUCLEOTIDE SEQUENCE [LARGE SCALE GENOMIC DNA]</scope>
    <source>
        <strain evidence="9 10">SPR</strain>
    </source>
</reference>
<dbReference type="InterPro" id="IPR001406">
    <property type="entry name" value="PsdUridine_synth_TruA"/>
</dbReference>
<evidence type="ECO:0000256" key="6">
    <source>
        <dbReference type="PIRSR" id="PIRSR001430-2"/>
    </source>
</evidence>
<dbReference type="GO" id="GO:0003723">
    <property type="term" value="F:RNA binding"/>
    <property type="evidence" value="ECO:0007669"/>
    <property type="project" value="InterPro"/>
</dbReference>
<dbReference type="SUPFAM" id="SSF55120">
    <property type="entry name" value="Pseudouridine synthase"/>
    <property type="match status" value="1"/>
</dbReference>
<keyword evidence="2 4" id="KW-0819">tRNA processing</keyword>
<keyword evidence="10" id="KW-1185">Reference proteome</keyword>
<comment type="catalytic activity">
    <reaction evidence="4 7">
        <text>uridine(38/39/40) in tRNA = pseudouridine(38/39/40) in tRNA</text>
        <dbReference type="Rhea" id="RHEA:22376"/>
        <dbReference type="Rhea" id="RHEA-COMP:10085"/>
        <dbReference type="Rhea" id="RHEA-COMP:10087"/>
        <dbReference type="ChEBI" id="CHEBI:65314"/>
        <dbReference type="ChEBI" id="CHEBI:65315"/>
        <dbReference type="EC" id="5.4.99.12"/>
    </reaction>
</comment>
<feature type="domain" description="Pseudouridine synthase I TruA alpha/beta" evidence="8">
    <location>
        <begin position="6"/>
        <end position="101"/>
    </location>
</feature>
<dbReference type="GO" id="GO:0160147">
    <property type="term" value="F:tRNA pseudouridine(38-40) synthase activity"/>
    <property type="evidence" value="ECO:0007669"/>
    <property type="project" value="UniProtKB-EC"/>
</dbReference>
<accession>A0A0D2J6X9</accession>
<dbReference type="Pfam" id="PF01416">
    <property type="entry name" value="PseudoU_synth_1"/>
    <property type="match status" value="2"/>
</dbReference>
<dbReference type="PIRSF" id="PIRSF001430">
    <property type="entry name" value="tRNA_psdUrid_synth"/>
    <property type="match status" value="1"/>
</dbReference>
<dbReference type="InterPro" id="IPR020103">
    <property type="entry name" value="PsdUridine_synth_cat_dom_sf"/>
</dbReference>
<evidence type="ECO:0000256" key="5">
    <source>
        <dbReference type="PIRSR" id="PIRSR001430-1"/>
    </source>
</evidence>
<dbReference type="InterPro" id="IPR020095">
    <property type="entry name" value="PsdUridine_synth_TruA_C"/>
</dbReference>
<dbReference type="NCBIfam" id="TIGR00071">
    <property type="entry name" value="hisT_truA"/>
    <property type="match status" value="1"/>
</dbReference>
<proteinExistence type="inferred from homology"/>
<dbReference type="AlphaFoldDB" id="A0A0D2J6X9"/>
<dbReference type="Gene3D" id="3.30.70.660">
    <property type="entry name" value="Pseudouridine synthase I, catalytic domain, C-terminal subdomain"/>
    <property type="match status" value="1"/>
</dbReference>
<gene>
    <name evidence="4" type="primary">truA</name>
    <name evidence="9" type="ORF">X474_24545</name>
</gene>
<dbReference type="Proteomes" id="UP000032233">
    <property type="component" value="Unassembled WGS sequence"/>
</dbReference>
<dbReference type="PANTHER" id="PTHR11142:SF0">
    <property type="entry name" value="TRNA PSEUDOURIDINE SYNTHASE-LIKE 1"/>
    <property type="match status" value="1"/>
</dbReference>
<organism evidence="9 10">
    <name type="scientific">Dethiosulfatarculus sandiegensis</name>
    <dbReference type="NCBI Taxonomy" id="1429043"/>
    <lineage>
        <taxon>Bacteria</taxon>
        <taxon>Pseudomonadati</taxon>
        <taxon>Thermodesulfobacteriota</taxon>
        <taxon>Desulfarculia</taxon>
        <taxon>Desulfarculales</taxon>
        <taxon>Desulfarculaceae</taxon>
        <taxon>Dethiosulfatarculus</taxon>
    </lineage>
</organism>
<evidence type="ECO:0000256" key="3">
    <source>
        <dbReference type="ARBA" id="ARBA00023235"/>
    </source>
</evidence>
<name>A0A0D2J6X9_9BACT</name>
<evidence type="ECO:0000313" key="10">
    <source>
        <dbReference type="Proteomes" id="UP000032233"/>
    </source>
</evidence>
<dbReference type="PANTHER" id="PTHR11142">
    <property type="entry name" value="PSEUDOURIDYLATE SYNTHASE"/>
    <property type="match status" value="1"/>
</dbReference>
<dbReference type="GO" id="GO:0031119">
    <property type="term" value="P:tRNA pseudouridine synthesis"/>
    <property type="evidence" value="ECO:0007669"/>
    <property type="project" value="UniProtKB-UniRule"/>
</dbReference>
<protein>
    <recommendedName>
        <fullName evidence="4">tRNA pseudouridine synthase A</fullName>
        <ecNumber evidence="4">5.4.99.12</ecNumber>
    </recommendedName>
    <alternativeName>
        <fullName evidence="4">tRNA pseudouridine(38-40) synthase</fullName>
    </alternativeName>
    <alternativeName>
        <fullName evidence="4">tRNA pseudouridylate synthase I</fullName>
    </alternativeName>
    <alternativeName>
        <fullName evidence="4">tRNA-uridine isomerase I</fullName>
    </alternativeName>
</protein>
<comment type="subunit">
    <text evidence="4">Homodimer.</text>
</comment>
<dbReference type="InParanoid" id="A0A0D2J6X9"/>
<evidence type="ECO:0000256" key="1">
    <source>
        <dbReference type="ARBA" id="ARBA00009375"/>
    </source>
</evidence>